<dbReference type="InterPro" id="IPR026533">
    <property type="entry name" value="NTPase/PRRC1"/>
</dbReference>
<comment type="function">
    <text evidence="10">Phosphatase that hydrolyzes non-canonical purine nucleotides such as XTP and ITP to their respective diphosphate derivatives. Probably excludes non-canonical purines from DNA/RNA precursor pool, thus preventing their incorporation into DNA/RNA and avoiding chromosomal lesions.</text>
</comment>
<evidence type="ECO:0000256" key="8">
    <source>
        <dbReference type="ARBA" id="ARBA00048174"/>
    </source>
</evidence>
<dbReference type="NCBIfam" id="TIGR00258">
    <property type="entry name" value="inosine/xanthosine triphosphatase"/>
    <property type="match status" value="1"/>
</dbReference>
<reference evidence="12 13" key="1">
    <citation type="submission" date="2021-03" db="EMBL/GenBank/DDBJ databases">
        <title>novel species isolated from a fishpond in China.</title>
        <authorList>
            <person name="Lu H."/>
            <person name="Cai Z."/>
        </authorList>
    </citation>
    <scope>NUCLEOTIDE SEQUENCE [LARGE SCALE GENOMIC DNA]</scope>
    <source>
        <strain evidence="12 13">Y57</strain>
    </source>
</reference>
<accession>A0ABS3CPW7</accession>
<evidence type="ECO:0000256" key="7">
    <source>
        <dbReference type="ARBA" id="ARBA00023211"/>
    </source>
</evidence>
<dbReference type="Proteomes" id="UP000663992">
    <property type="component" value="Unassembled WGS sequence"/>
</dbReference>
<keyword evidence="2 10" id="KW-0479">Metal-binding</keyword>
<evidence type="ECO:0000256" key="10">
    <source>
        <dbReference type="HAMAP-Rule" id="MF_00648"/>
    </source>
</evidence>
<gene>
    <name evidence="12" type="primary">yjjX</name>
    <name evidence="12" type="ORF">J0A65_01820</name>
</gene>
<keyword evidence="6 10" id="KW-0546">Nucleotide metabolism</keyword>
<evidence type="ECO:0000256" key="4">
    <source>
        <dbReference type="ARBA" id="ARBA00022801"/>
    </source>
</evidence>
<feature type="binding site" evidence="10">
    <location>
        <position position="69"/>
    </location>
    <ligand>
        <name>Mg(2+)</name>
        <dbReference type="ChEBI" id="CHEBI:18420"/>
    </ligand>
</feature>
<dbReference type="EC" id="3.6.1.73" evidence="10"/>
<evidence type="ECO:0000259" key="11">
    <source>
        <dbReference type="Pfam" id="PF01931"/>
    </source>
</evidence>
<dbReference type="HAMAP" id="MF_00648">
    <property type="entry name" value="Non_canon_purine_NTPase_YjjX"/>
    <property type="match status" value="1"/>
</dbReference>
<comment type="catalytic activity">
    <reaction evidence="8 10">
        <text>ITP + H2O = IDP + phosphate + H(+)</text>
        <dbReference type="Rhea" id="RHEA:28330"/>
        <dbReference type="ChEBI" id="CHEBI:15377"/>
        <dbReference type="ChEBI" id="CHEBI:15378"/>
        <dbReference type="ChEBI" id="CHEBI:43474"/>
        <dbReference type="ChEBI" id="CHEBI:58280"/>
        <dbReference type="ChEBI" id="CHEBI:61402"/>
        <dbReference type="EC" id="3.6.1.73"/>
    </reaction>
</comment>
<dbReference type="Pfam" id="PF01931">
    <property type="entry name" value="NTPase_I-T"/>
    <property type="match status" value="1"/>
</dbReference>
<evidence type="ECO:0000256" key="6">
    <source>
        <dbReference type="ARBA" id="ARBA00023080"/>
    </source>
</evidence>
<dbReference type="NCBIfam" id="NF003459">
    <property type="entry name" value="PRK05074.1"/>
    <property type="match status" value="1"/>
</dbReference>
<evidence type="ECO:0000313" key="12">
    <source>
        <dbReference type="EMBL" id="MBN7818579.1"/>
    </source>
</evidence>
<keyword evidence="5 10" id="KW-0460">Magnesium</keyword>
<comment type="subunit">
    <text evidence="10">Homodimer.</text>
</comment>
<evidence type="ECO:0000256" key="2">
    <source>
        <dbReference type="ARBA" id="ARBA00022723"/>
    </source>
</evidence>
<evidence type="ECO:0000256" key="9">
    <source>
        <dbReference type="ARBA" id="ARBA00048781"/>
    </source>
</evidence>
<dbReference type="Gene3D" id="3.90.950.10">
    <property type="match status" value="1"/>
</dbReference>
<name>A0ABS3CPW7_9ALTE</name>
<proteinExistence type="inferred from homology"/>
<sequence length="178" mass="18785">MQKLSIVVGSTNPVKVAAVSGAFEALFPDYQISCQGMSAASGVADQPMSEADTRLGAINRVEACQAAVEADFYVAAEGGVDSFIDGPATFAYVVIANNQQRSVGRSANLPLPQTVWQALLQGQELGPVMDRLFGEINIKHKGGAIGLLTNGRETRQSAYHQALVLAMAPFLHASLYAC</sequence>
<evidence type="ECO:0000256" key="3">
    <source>
        <dbReference type="ARBA" id="ARBA00022741"/>
    </source>
</evidence>
<dbReference type="PANTHER" id="PTHR34699">
    <property type="match status" value="1"/>
</dbReference>
<comment type="cofactor">
    <cofactor evidence="10">
        <name>Mg(2+)</name>
        <dbReference type="ChEBI" id="CHEBI:18420"/>
    </cofactor>
    <cofactor evidence="10">
        <name>Mn(2+)</name>
        <dbReference type="ChEBI" id="CHEBI:29035"/>
    </cofactor>
    <text evidence="10">Binds 1 divalent metal cation per subunit; can use either Mg(2+) or Mn(2+).</text>
</comment>
<dbReference type="PANTHER" id="PTHR34699:SF2">
    <property type="entry name" value="NON-CANONICAL PURINE NTP PHOSPHATASE_PRRC1 DOMAIN-CONTAINING PROTEIN"/>
    <property type="match status" value="1"/>
</dbReference>
<feature type="binding site" evidence="10">
    <location>
        <begin position="69"/>
        <end position="70"/>
    </location>
    <ligand>
        <name>substrate</name>
    </ligand>
</feature>
<comment type="similarity">
    <text evidence="10">Belongs to the YjjX NTPase family.</text>
</comment>
<comment type="caution">
    <text evidence="12">The sequence shown here is derived from an EMBL/GenBank/DDBJ whole genome shotgun (WGS) entry which is preliminary data.</text>
</comment>
<keyword evidence="13" id="KW-1185">Reference proteome</keyword>
<dbReference type="InterPro" id="IPR050299">
    <property type="entry name" value="YjjX_NTPase"/>
</dbReference>
<comment type="cofactor">
    <cofactor evidence="1">
        <name>Mn(2+)</name>
        <dbReference type="ChEBI" id="CHEBI:29035"/>
    </cofactor>
</comment>
<evidence type="ECO:0000256" key="5">
    <source>
        <dbReference type="ARBA" id="ARBA00022842"/>
    </source>
</evidence>
<organism evidence="12 13">
    <name type="scientific">Bowmanella yangjiangensis</name>
    <dbReference type="NCBI Taxonomy" id="2811230"/>
    <lineage>
        <taxon>Bacteria</taxon>
        <taxon>Pseudomonadati</taxon>
        <taxon>Pseudomonadota</taxon>
        <taxon>Gammaproteobacteria</taxon>
        <taxon>Alteromonadales</taxon>
        <taxon>Alteromonadaceae</taxon>
        <taxon>Bowmanella</taxon>
    </lineage>
</organism>
<keyword evidence="7 10" id="KW-0464">Manganese</keyword>
<evidence type="ECO:0000313" key="13">
    <source>
        <dbReference type="Proteomes" id="UP000663992"/>
    </source>
</evidence>
<keyword evidence="3 10" id="KW-0547">Nucleotide-binding</keyword>
<feature type="binding site" evidence="10">
    <location>
        <begin position="10"/>
        <end position="15"/>
    </location>
    <ligand>
        <name>substrate</name>
    </ligand>
</feature>
<dbReference type="SUPFAM" id="SSF52972">
    <property type="entry name" value="ITPase-like"/>
    <property type="match status" value="1"/>
</dbReference>
<dbReference type="InterPro" id="IPR029001">
    <property type="entry name" value="ITPase-like_fam"/>
</dbReference>
<comment type="catalytic activity">
    <reaction evidence="9 10">
        <text>XTP + H2O = XDP + phosphate + H(+)</text>
        <dbReference type="Rhea" id="RHEA:28406"/>
        <dbReference type="ChEBI" id="CHEBI:15377"/>
        <dbReference type="ChEBI" id="CHEBI:15378"/>
        <dbReference type="ChEBI" id="CHEBI:43474"/>
        <dbReference type="ChEBI" id="CHEBI:59884"/>
        <dbReference type="ChEBI" id="CHEBI:61314"/>
        <dbReference type="EC" id="3.6.1.73"/>
    </reaction>
</comment>
<keyword evidence="4 10" id="KW-0378">Hydrolase</keyword>
<dbReference type="EMBL" id="JAFKCS010000001">
    <property type="protein sequence ID" value="MBN7818579.1"/>
    <property type="molecule type" value="Genomic_DNA"/>
</dbReference>
<feature type="domain" description="Non-canonical purine NTP phosphatase/PRRC1" evidence="11">
    <location>
        <begin position="9"/>
        <end position="171"/>
    </location>
</feature>
<protein>
    <recommendedName>
        <fullName evidence="10">Inosine/xanthosine triphosphatase</fullName>
        <shortName evidence="10">ITPase/XTPase</shortName>
        <ecNumber evidence="10">3.6.1.73</ecNumber>
    </recommendedName>
    <alternativeName>
        <fullName evidence="10">Non-canonical purine NTP phosphatase</fullName>
    </alternativeName>
    <alternativeName>
        <fullName evidence="10">Non-standard purine NTP phosphatase</fullName>
    </alternativeName>
    <alternativeName>
        <fullName evidence="10">Nucleoside-triphosphate phosphatase</fullName>
        <shortName evidence="10">NTPase</shortName>
    </alternativeName>
</protein>
<comment type="caution">
    <text evidence="10">Lacks conserved residue(s) required for the propagation of feature annotation.</text>
</comment>
<dbReference type="GO" id="GO:0016787">
    <property type="term" value="F:hydrolase activity"/>
    <property type="evidence" value="ECO:0007669"/>
    <property type="project" value="UniProtKB-KW"/>
</dbReference>
<dbReference type="InterPro" id="IPR002786">
    <property type="entry name" value="Non_canon_purine_NTPase"/>
</dbReference>
<evidence type="ECO:0000256" key="1">
    <source>
        <dbReference type="ARBA" id="ARBA00001936"/>
    </source>
</evidence>
<dbReference type="RefSeq" id="WP_206592398.1">
    <property type="nucleotide sequence ID" value="NZ_JAFKCS010000001.1"/>
</dbReference>